<dbReference type="HOGENOM" id="CLU_2905458_0_0_1"/>
<keyword evidence="2" id="KW-1185">Reference proteome</keyword>
<reference evidence="1 2" key="1">
    <citation type="submission" date="2014-04" db="EMBL/GenBank/DDBJ databases">
        <authorList>
            <consortium name="DOE Joint Genome Institute"/>
            <person name="Kuo A."/>
            <person name="Kohler A."/>
            <person name="Nagy L.G."/>
            <person name="Floudas D."/>
            <person name="Copeland A."/>
            <person name="Barry K.W."/>
            <person name="Cichocki N."/>
            <person name="Veneault-Fourrey C."/>
            <person name="LaButti K."/>
            <person name="Lindquist E.A."/>
            <person name="Lipzen A."/>
            <person name="Lundell T."/>
            <person name="Morin E."/>
            <person name="Murat C."/>
            <person name="Sun H."/>
            <person name="Tunlid A."/>
            <person name="Henrissat B."/>
            <person name="Grigoriev I.V."/>
            <person name="Hibbett D.S."/>
            <person name="Martin F."/>
            <person name="Nordberg H.P."/>
            <person name="Cantor M.N."/>
            <person name="Hua S.X."/>
        </authorList>
    </citation>
    <scope>NUCLEOTIDE SEQUENCE [LARGE SCALE GENOMIC DNA]</scope>
    <source>
        <strain evidence="1 2">Foug A</strain>
    </source>
</reference>
<reference evidence="2" key="2">
    <citation type="submission" date="2015-01" db="EMBL/GenBank/DDBJ databases">
        <title>Evolutionary Origins and Diversification of the Mycorrhizal Mutualists.</title>
        <authorList>
            <consortium name="DOE Joint Genome Institute"/>
            <consortium name="Mycorrhizal Genomics Consortium"/>
            <person name="Kohler A."/>
            <person name="Kuo A."/>
            <person name="Nagy L.G."/>
            <person name="Floudas D."/>
            <person name="Copeland A."/>
            <person name="Barry K.W."/>
            <person name="Cichocki N."/>
            <person name="Veneault-Fourrey C."/>
            <person name="LaButti K."/>
            <person name="Lindquist E.A."/>
            <person name="Lipzen A."/>
            <person name="Lundell T."/>
            <person name="Morin E."/>
            <person name="Murat C."/>
            <person name="Riley R."/>
            <person name="Ohm R."/>
            <person name="Sun H."/>
            <person name="Tunlid A."/>
            <person name="Henrissat B."/>
            <person name="Grigoriev I.V."/>
            <person name="Hibbett D.S."/>
            <person name="Martin F."/>
        </authorList>
    </citation>
    <scope>NUCLEOTIDE SEQUENCE [LARGE SCALE GENOMIC DNA]</scope>
    <source>
        <strain evidence="2">Foug A</strain>
    </source>
</reference>
<organism evidence="1 2">
    <name type="scientific">Scleroderma citrinum Foug A</name>
    <dbReference type="NCBI Taxonomy" id="1036808"/>
    <lineage>
        <taxon>Eukaryota</taxon>
        <taxon>Fungi</taxon>
        <taxon>Dikarya</taxon>
        <taxon>Basidiomycota</taxon>
        <taxon>Agaricomycotina</taxon>
        <taxon>Agaricomycetes</taxon>
        <taxon>Agaricomycetidae</taxon>
        <taxon>Boletales</taxon>
        <taxon>Sclerodermatineae</taxon>
        <taxon>Sclerodermataceae</taxon>
        <taxon>Scleroderma</taxon>
    </lineage>
</organism>
<name>A0A0C3DL67_9AGAM</name>
<proteinExistence type="predicted"/>
<gene>
    <name evidence="1" type="ORF">SCLCIDRAFT_1219851</name>
</gene>
<dbReference type="Proteomes" id="UP000053989">
    <property type="component" value="Unassembled WGS sequence"/>
</dbReference>
<dbReference type="EMBL" id="KN822107">
    <property type="protein sequence ID" value="KIM57014.1"/>
    <property type="molecule type" value="Genomic_DNA"/>
</dbReference>
<sequence>MKEPELDIINGMPKDNCDWTFYPSVRYFFRTSYISAVLVAYAKSFKACSRTHGDPNVEERLG</sequence>
<evidence type="ECO:0000313" key="1">
    <source>
        <dbReference type="EMBL" id="KIM57014.1"/>
    </source>
</evidence>
<protein>
    <submittedName>
        <fullName evidence="1">Uncharacterized protein</fullName>
    </submittedName>
</protein>
<dbReference type="InParanoid" id="A0A0C3DL67"/>
<evidence type="ECO:0000313" key="2">
    <source>
        <dbReference type="Proteomes" id="UP000053989"/>
    </source>
</evidence>
<accession>A0A0C3DL67</accession>
<dbReference type="AlphaFoldDB" id="A0A0C3DL67"/>